<accession>A0ABT8WXS0</accession>
<proteinExistence type="predicted"/>
<dbReference type="EMBL" id="JAUOEM010000001">
    <property type="protein sequence ID" value="MDO5986140.1"/>
    <property type="molecule type" value="Genomic_DNA"/>
</dbReference>
<name>A0ABT8WXS0_9FLAO</name>
<protein>
    <submittedName>
        <fullName evidence="3">RNA ligase family protein</fullName>
    </submittedName>
</protein>
<dbReference type="RefSeq" id="WP_303280660.1">
    <property type="nucleotide sequence ID" value="NZ_BAABCZ010000016.1"/>
</dbReference>
<dbReference type="Proteomes" id="UP001176891">
    <property type="component" value="Unassembled WGS sequence"/>
</dbReference>
<dbReference type="Gene3D" id="1.10.10.1810">
    <property type="entry name" value="RNA ligase"/>
    <property type="match status" value="1"/>
</dbReference>
<keyword evidence="3" id="KW-0436">Ligase</keyword>
<reference evidence="3" key="1">
    <citation type="submission" date="2023-07" db="EMBL/GenBank/DDBJ databases">
        <title>Two novel species in the genus Flavivirga.</title>
        <authorList>
            <person name="Kwon K."/>
        </authorList>
    </citation>
    <scope>NUCLEOTIDE SEQUENCE</scope>
    <source>
        <strain evidence="3">KACC 14157</strain>
    </source>
</reference>
<evidence type="ECO:0000313" key="3">
    <source>
        <dbReference type="EMBL" id="MDO5986140.1"/>
    </source>
</evidence>
<dbReference type="InterPro" id="IPR040609">
    <property type="entry name" value="Rnl2_C"/>
</dbReference>
<dbReference type="Pfam" id="PF18043">
    <property type="entry name" value="T4_Rnl2_C"/>
    <property type="match status" value="1"/>
</dbReference>
<dbReference type="InterPro" id="IPR021122">
    <property type="entry name" value="RNA_ligase_dom_REL/Rnl2"/>
</dbReference>
<dbReference type="GO" id="GO:0016874">
    <property type="term" value="F:ligase activity"/>
    <property type="evidence" value="ECO:0007669"/>
    <property type="project" value="UniProtKB-KW"/>
</dbReference>
<gene>
    <name evidence="3" type="ORF">Q4Q39_01875</name>
</gene>
<dbReference type="Gene3D" id="3.30.470.30">
    <property type="entry name" value="DNA ligase/mRNA capping enzyme"/>
    <property type="match status" value="1"/>
</dbReference>
<dbReference type="Pfam" id="PF09414">
    <property type="entry name" value="RNA_ligase"/>
    <property type="match status" value="1"/>
</dbReference>
<feature type="domain" description="RNA ligase" evidence="1">
    <location>
        <begin position="31"/>
        <end position="229"/>
    </location>
</feature>
<comment type="caution">
    <text evidence="3">The sequence shown here is derived from an EMBL/GenBank/DDBJ whole genome shotgun (WGS) entry which is preliminary data.</text>
</comment>
<dbReference type="InterPro" id="IPR041948">
    <property type="entry name" value="Rnl1/2_C_sf"/>
</dbReference>
<sequence length="345" mass="41005">MSEFSEYEKMSNNLKKLGLNDRDFSKMEKLQWVVTEKIHGANFSFVYENRTLKYAKRKEYLSWNDDFFGFQIVVNNIENNILRLFEDLSFKIEATKYIIYGELFGGMYPHPDIEPIPNLHAIQTGVYYSPKINFCAFDIAIETDDIQSKRYLDYESSLSYFEKHKVFHAKPLLIGKLIEALNFRRRINSIIPQQLKLPEIKENLIEGVVIKPFNQIDYKLIHSRPIIKLKNKEFDEEKKYHQAKKWTYTPNISSKSEDLFFIFDELRNYINTNRLQSAISKIGALVFTNEQRVTDIESEFFRDILVDFNEDNENLLEELSNDEKKWIDERVYAEIKKVITFVRAT</sequence>
<evidence type="ECO:0000313" key="4">
    <source>
        <dbReference type="Proteomes" id="UP001176891"/>
    </source>
</evidence>
<evidence type="ECO:0000259" key="2">
    <source>
        <dbReference type="Pfam" id="PF18043"/>
    </source>
</evidence>
<organism evidence="3 4">
    <name type="scientific">Flavivirga amylovorans</name>
    <dbReference type="NCBI Taxonomy" id="870486"/>
    <lineage>
        <taxon>Bacteria</taxon>
        <taxon>Pseudomonadati</taxon>
        <taxon>Bacteroidota</taxon>
        <taxon>Flavobacteriia</taxon>
        <taxon>Flavobacteriales</taxon>
        <taxon>Flavobacteriaceae</taxon>
        <taxon>Flavivirga</taxon>
    </lineage>
</organism>
<dbReference type="Gene3D" id="3.30.1490.70">
    <property type="match status" value="1"/>
</dbReference>
<keyword evidence="4" id="KW-1185">Reference proteome</keyword>
<dbReference type="SUPFAM" id="SSF56091">
    <property type="entry name" value="DNA ligase/mRNA capping enzyme, catalytic domain"/>
    <property type="match status" value="1"/>
</dbReference>
<evidence type="ECO:0000259" key="1">
    <source>
        <dbReference type="Pfam" id="PF09414"/>
    </source>
</evidence>
<feature type="domain" description="RNA ligase 2 C-terminal" evidence="2">
    <location>
        <begin position="255"/>
        <end position="337"/>
    </location>
</feature>